<dbReference type="Pfam" id="PF03734">
    <property type="entry name" value="YkuD"/>
    <property type="match status" value="1"/>
</dbReference>
<organism evidence="2 3">
    <name type="scientific">Granulibacter bethesdensis (strain ATCC BAA-1260 / CGDNIH1)</name>
    <dbReference type="NCBI Taxonomy" id="391165"/>
    <lineage>
        <taxon>Bacteria</taxon>
        <taxon>Pseudomonadati</taxon>
        <taxon>Pseudomonadota</taxon>
        <taxon>Alphaproteobacteria</taxon>
        <taxon>Acetobacterales</taxon>
        <taxon>Acetobacteraceae</taxon>
        <taxon>Granulibacter</taxon>
    </lineage>
</organism>
<sequence>MADAQTSFPRRCLRIESLNRFAASSFIRMRSMVRFSVRSLSISGEGRVCILSGAAFRRGMVMCAALLPIFSVMDAQGAETLTAAAAPVPSLQTTPSEIQTIPLIPSLPSLGKPEAMAEAILLRHAMQREVPRTSLSITPEEKSRWIALTASAIKQAGIVLDREQLLIVVDRAPRMQYLLPVLADGGDPAGWMILGKAHVSTGQPGRKDHYLTPIGVFPHSTGILDYRAQGTYNENHIRGLGVKGMRVWDFGWQNARKGWRADGERGDIRLLMHATDPAVLESRIGRQASQGCVRLPAALNLFLDRHGLLDADYEQTAAYDISFRALLRPDRTPTPIAGKYMVVIDSSGAPL</sequence>
<dbReference type="InterPro" id="IPR005490">
    <property type="entry name" value="LD_TPept_cat_dom"/>
</dbReference>
<evidence type="ECO:0000259" key="1">
    <source>
        <dbReference type="Pfam" id="PF03734"/>
    </source>
</evidence>
<dbReference type="AlphaFoldDB" id="Q0BW58"/>
<dbReference type="eggNOG" id="COG1376">
    <property type="taxonomic scope" value="Bacteria"/>
</dbReference>
<proteinExistence type="predicted"/>
<dbReference type="EMBL" id="CP000394">
    <property type="protein sequence ID" value="ABI60944.1"/>
    <property type="molecule type" value="Genomic_DNA"/>
</dbReference>
<keyword evidence="3" id="KW-1185">Reference proteome</keyword>
<dbReference type="STRING" id="391165.GbCGDNIH1_0046"/>
<accession>Q0BW58</accession>
<evidence type="ECO:0000313" key="2">
    <source>
        <dbReference type="EMBL" id="ABI60944.1"/>
    </source>
</evidence>
<dbReference type="Proteomes" id="UP000001963">
    <property type="component" value="Chromosome"/>
</dbReference>
<dbReference type="KEGG" id="gbe:GbCGDNIH1_0046"/>
<name>Q0BW58_GRABC</name>
<protein>
    <recommendedName>
        <fullName evidence="1">L,D-TPase catalytic domain-containing protein</fullName>
    </recommendedName>
</protein>
<dbReference type="HOGENOM" id="CLU_042252_0_0_5"/>
<dbReference type="GO" id="GO:0016740">
    <property type="term" value="F:transferase activity"/>
    <property type="evidence" value="ECO:0007669"/>
    <property type="project" value="InterPro"/>
</dbReference>
<dbReference type="CDD" id="cd16913">
    <property type="entry name" value="YkuD_like"/>
    <property type="match status" value="1"/>
</dbReference>
<reference evidence="2 3" key="1">
    <citation type="journal article" date="2007" name="J. Bacteriol.">
        <title>Genome sequence analysis of the emerging human pathogenic acetic acid bacterium Granulibacter bethesdensis.</title>
        <authorList>
            <person name="Greenberg D.E."/>
            <person name="Porcella S.F."/>
            <person name="Zelazny A.M."/>
            <person name="Virtaneva K."/>
            <person name="Sturdevant D.E."/>
            <person name="Kupko J.J.III."/>
            <person name="Barbian K.D."/>
            <person name="Babar A."/>
            <person name="Dorward D.W."/>
            <person name="Holland S.M."/>
        </authorList>
    </citation>
    <scope>NUCLEOTIDE SEQUENCE [LARGE SCALE GENOMIC DNA]</scope>
    <source>
        <strain evidence="3">ATCC BAA-1260 / CGDNIH1</strain>
    </source>
</reference>
<evidence type="ECO:0000313" key="3">
    <source>
        <dbReference type="Proteomes" id="UP000001963"/>
    </source>
</evidence>
<gene>
    <name evidence="2" type="ordered locus">GbCGDNIH1_0046</name>
</gene>
<feature type="domain" description="L,D-TPase catalytic" evidence="1">
    <location>
        <begin position="166"/>
        <end position="300"/>
    </location>
</feature>